<dbReference type="SUPFAM" id="SSF52058">
    <property type="entry name" value="L domain-like"/>
    <property type="match status" value="1"/>
</dbReference>
<dbReference type="InterPro" id="IPR052574">
    <property type="entry name" value="CDIRP"/>
</dbReference>
<dbReference type="SMART" id="SM00369">
    <property type="entry name" value="LRR_TYP"/>
    <property type="match status" value="8"/>
</dbReference>
<protein>
    <submittedName>
        <fullName evidence="4">Uncharacterized protein</fullName>
    </submittedName>
</protein>
<accession>A0A0E9NPM1</accession>
<comment type="caution">
    <text evidence="4">The sequence shown here is derived from an EMBL/GenBank/DDBJ whole genome shotgun (WGS) entry which is preliminary data.</text>
</comment>
<evidence type="ECO:0000256" key="2">
    <source>
        <dbReference type="ARBA" id="ARBA00022737"/>
    </source>
</evidence>
<dbReference type="GO" id="GO:0061499">
    <property type="term" value="C:outer plaque of mitotic spindle pole body"/>
    <property type="evidence" value="ECO:0007669"/>
    <property type="project" value="TreeGrafter"/>
</dbReference>
<proteinExistence type="predicted"/>
<dbReference type="InterPro" id="IPR003591">
    <property type="entry name" value="Leu-rich_rpt_typical-subtyp"/>
</dbReference>
<feature type="region of interest" description="Disordered" evidence="3">
    <location>
        <begin position="613"/>
        <end position="632"/>
    </location>
</feature>
<reference evidence="4 5" key="1">
    <citation type="journal article" date="2011" name="J. Gen. Appl. Microbiol.">
        <title>Draft genome sequencing of the enigmatic yeast Saitoella complicata.</title>
        <authorList>
            <person name="Nishida H."/>
            <person name="Hamamoto M."/>
            <person name="Sugiyama J."/>
        </authorList>
    </citation>
    <scope>NUCLEOTIDE SEQUENCE [LARGE SCALE GENOMIC DNA]</scope>
    <source>
        <strain evidence="4 5">NRRL Y-17804</strain>
    </source>
</reference>
<dbReference type="InterPro" id="IPR001611">
    <property type="entry name" value="Leu-rich_rpt"/>
</dbReference>
<reference evidence="4 5" key="3">
    <citation type="journal article" date="2015" name="Genome Announc.">
        <title>Draft Genome Sequence of the Archiascomycetous Yeast Saitoella complicata.</title>
        <authorList>
            <person name="Yamauchi K."/>
            <person name="Kondo S."/>
            <person name="Hamamoto M."/>
            <person name="Takahashi Y."/>
            <person name="Ogura Y."/>
            <person name="Hayashi T."/>
            <person name="Nishida H."/>
        </authorList>
    </citation>
    <scope>NUCLEOTIDE SEQUENCE [LARGE SCALE GENOMIC DNA]</scope>
    <source>
        <strain evidence="4 5">NRRL Y-17804</strain>
    </source>
</reference>
<dbReference type="OMA" id="PARANNH"/>
<name>A0A0E9NPM1_SAICN</name>
<feature type="region of interest" description="Disordered" evidence="3">
    <location>
        <begin position="240"/>
        <end position="275"/>
    </location>
</feature>
<feature type="compositionally biased region" description="Polar residues" evidence="3">
    <location>
        <begin position="623"/>
        <end position="632"/>
    </location>
</feature>
<organism evidence="4 5">
    <name type="scientific">Saitoella complicata (strain BCRC 22490 / CBS 7301 / JCM 7358 / NBRC 10748 / NRRL Y-17804)</name>
    <dbReference type="NCBI Taxonomy" id="698492"/>
    <lineage>
        <taxon>Eukaryota</taxon>
        <taxon>Fungi</taxon>
        <taxon>Dikarya</taxon>
        <taxon>Ascomycota</taxon>
        <taxon>Taphrinomycotina</taxon>
        <taxon>Taphrinomycotina incertae sedis</taxon>
        <taxon>Saitoella</taxon>
    </lineage>
</organism>
<dbReference type="Gene3D" id="3.80.10.10">
    <property type="entry name" value="Ribonuclease Inhibitor"/>
    <property type="match status" value="3"/>
</dbReference>
<dbReference type="Pfam" id="PF13516">
    <property type="entry name" value="LRR_6"/>
    <property type="match status" value="1"/>
</dbReference>
<reference evidence="4 5" key="2">
    <citation type="journal article" date="2014" name="J. Gen. Appl. Microbiol.">
        <title>The early diverging ascomycetous budding yeast Saitoella complicata has three histone deacetylases belonging to the Clr6, Hos2, and Rpd3 lineages.</title>
        <authorList>
            <person name="Nishida H."/>
            <person name="Matsumoto T."/>
            <person name="Kondo S."/>
            <person name="Hamamoto M."/>
            <person name="Yoshikawa H."/>
        </authorList>
    </citation>
    <scope>NUCLEOTIDE SEQUENCE [LARGE SCALE GENOMIC DNA]</scope>
    <source>
        <strain evidence="4 5">NRRL Y-17804</strain>
    </source>
</reference>
<dbReference type="GO" id="GO:0035591">
    <property type="term" value="F:signaling adaptor activity"/>
    <property type="evidence" value="ECO:0007669"/>
    <property type="project" value="TreeGrafter"/>
</dbReference>
<evidence type="ECO:0000256" key="3">
    <source>
        <dbReference type="SAM" id="MobiDB-lite"/>
    </source>
</evidence>
<evidence type="ECO:0000313" key="5">
    <source>
        <dbReference type="Proteomes" id="UP000033140"/>
    </source>
</evidence>
<dbReference type="GO" id="GO:0031028">
    <property type="term" value="P:septation initiation signaling"/>
    <property type="evidence" value="ECO:0007669"/>
    <property type="project" value="TreeGrafter"/>
</dbReference>
<dbReference type="GO" id="GO:1902412">
    <property type="term" value="P:regulation of mitotic cytokinesis"/>
    <property type="evidence" value="ECO:0007669"/>
    <property type="project" value="TreeGrafter"/>
</dbReference>
<dbReference type="InterPro" id="IPR032675">
    <property type="entry name" value="LRR_dom_sf"/>
</dbReference>
<feature type="region of interest" description="Disordered" evidence="3">
    <location>
        <begin position="58"/>
        <end position="92"/>
    </location>
</feature>
<evidence type="ECO:0000256" key="1">
    <source>
        <dbReference type="ARBA" id="ARBA00022614"/>
    </source>
</evidence>
<sequence>MTTFAVGNGTSIHVDDPFLEDIVDDISEELPHKHAQQVSTPATREYVPDWLADLSGEWISERGENSPAEDRGSVSTHRSNETQKAAARDSAGTVKVLEEVPENIVGRLGMRTPEWKKNGAVKDFFSPIALESMFRPPTVQARPGSAPNAPFASSTLNKAMQPQGFAEVFGSTSPIGKVGSDHILQDEGVTNPLLTVSSKGQTISDMPSEVKITHFVPSERDENSPSAASVKQRTVRFDPNNEHYDFTFSPPKPQTTRPATPEGRAPNAEPKKSPLKLFQGNFDTFTEERLSAMVEKLGSAAGSSNGGSVIEPEPKRLRTRSVNNSPQKPQERVRSMGTKDFLAQAEKVMGYIRRRYQPESLDSFHEVEEAEERMAKIQRETKVSATLTSAFSDWSSAPADSRSLRTIQVAALKEELERSRPSSADSGARGEEGMYYDSIKEQWSRSLIHLRAPPPADILPPRDQPQQQPRISSAESIHVITPADASHMLADRVGEMTLDRRQMKWIKPMEDEDEDPFRDIESLVSERDVSPDRERKEFLPMDSVIEEDVPADEGLTTKEKLEAREVQGVIVTPHEVKVAEVVQAQEVIEVEQTVAPEVKVVEEKSAEVTEFVPASQPDERSEQCQQWSPVRSSPIRNEQMSFLSPARANNHVTEWSPIREHPQPNDEHTASWDKSNLERLSFATPHYLERVRNNMIEHSFQSPIPPTPPSSKGSIARSTYAKPAPKPKLAANPLLARMSHLKLDEGNSSLMSLSAVDCSFSVAAEMVLKALTDVEPFKPDWASIRKIDLSGRELESLMTLEKQCPKVKELDVSDNQLGYLTGVPTEVRALKASGNRLTGLTTFSYLKDLQYLDVANNEIDTLHGFATLYHVRELNIDQNEISSLDGVTHLDGLLKLNVRKNGLKEVHFTKGQFVRLEELDLSGNEITSLTGLEHLQRLMSLSLDGNLIKELKVVSHMRSLRTLRISGNDLEAFDASMFPNLRTLYLDDNCLSNVHGLHGLKYLENLSVRDQRSEGLQIEMRDIDDVRKLYLSGNKLARFNFDKGFYNLQYLEVAATGLTALPENFSRMAPNLRVLNISYNAIRDISALHDLQKLNRLFAVGNELERAGDVCNTLLNLRHLQVLDLRGNPLTQGFYAPVAMTSTTIDHRQLYTLAVSRSAQEEWQTRDATFRKHLPADLQLKRKAYEGLVYTSAPGLKWLCGAIVTSRDIADAEKVLSCLETEARA</sequence>
<dbReference type="Proteomes" id="UP000033140">
    <property type="component" value="Unassembled WGS sequence"/>
</dbReference>
<feature type="region of interest" description="Disordered" evidence="3">
    <location>
        <begin position="700"/>
        <end position="726"/>
    </location>
</feature>
<dbReference type="AlphaFoldDB" id="A0A0E9NPM1"/>
<keyword evidence="2" id="KW-0677">Repeat</keyword>
<dbReference type="PANTHER" id="PTHR47566:SF1">
    <property type="entry name" value="PROTEIN NUD1"/>
    <property type="match status" value="1"/>
</dbReference>
<dbReference type="PROSITE" id="PS51450">
    <property type="entry name" value="LRR"/>
    <property type="match status" value="5"/>
</dbReference>
<dbReference type="STRING" id="698492.A0A0E9NPM1"/>
<evidence type="ECO:0000313" key="4">
    <source>
        <dbReference type="EMBL" id="GAO51626.1"/>
    </source>
</evidence>
<dbReference type="SMART" id="SM00365">
    <property type="entry name" value="LRR_SD22"/>
    <property type="match status" value="6"/>
</dbReference>
<keyword evidence="5" id="KW-1185">Reference proteome</keyword>
<keyword evidence="1" id="KW-0433">Leucine-rich repeat</keyword>
<feature type="compositionally biased region" description="Low complexity" evidence="3">
    <location>
        <begin position="298"/>
        <end position="308"/>
    </location>
</feature>
<dbReference type="Pfam" id="PF13855">
    <property type="entry name" value="LRR_8"/>
    <property type="match status" value="2"/>
</dbReference>
<dbReference type="EMBL" id="BACD03000049">
    <property type="protein sequence ID" value="GAO51626.1"/>
    <property type="molecule type" value="Genomic_DNA"/>
</dbReference>
<gene>
    <name evidence="4" type="ORF">G7K_5722-t1</name>
</gene>
<feature type="compositionally biased region" description="Basic and acidic residues" evidence="3">
    <location>
        <begin position="59"/>
        <end position="72"/>
    </location>
</feature>
<feature type="region of interest" description="Disordered" evidence="3">
    <location>
        <begin position="298"/>
        <end position="337"/>
    </location>
</feature>
<dbReference type="PANTHER" id="PTHR47566">
    <property type="match status" value="1"/>
</dbReference>
<feature type="region of interest" description="Disordered" evidence="3">
    <location>
        <begin position="453"/>
        <end position="473"/>
    </location>
</feature>